<reference evidence="6" key="3">
    <citation type="journal article" date="2011" name="Environ. Microbiol.">
        <title>A blueprint of ectoine metabolism from the genome of the industrial producer Halomonas elongata DSM 2581(T).</title>
        <authorList>
            <person name="Schwibbert K."/>
            <person name="Marin-Sanguino A."/>
            <person name="Bagyan I."/>
            <person name="Heidrich G."/>
            <person name="Lentzen G."/>
            <person name="Seitz H."/>
            <person name="Rampp M."/>
            <person name="Schuster S.C."/>
            <person name="Klenk H.P."/>
            <person name="Pfeiffer F."/>
            <person name="Oesterhelt D."/>
            <person name="Kunte H.J."/>
        </authorList>
    </citation>
    <scope>NUCLEOTIDE SEQUENCE [LARGE SCALE GENOMIC DNA]</scope>
    <source>
        <strain evidence="6">ATCC 33173 / DSM 2581 / NBRC 15536 / NCIMB 2198 / 1H9</strain>
    </source>
</reference>
<feature type="coiled-coil region" evidence="1">
    <location>
        <begin position="455"/>
        <end position="489"/>
    </location>
</feature>
<name>E1VAB5_HALED</name>
<dbReference type="RefSeq" id="WP_013331833.1">
    <property type="nucleotide sequence ID" value="NC_014532.2"/>
</dbReference>
<gene>
    <name evidence="4" type="ordered locus">HELO_2077</name>
    <name evidence="5" type="ORF">SR933_04045</name>
</gene>
<dbReference type="Proteomes" id="UP000008707">
    <property type="component" value="Chromosome"/>
</dbReference>
<sequence length="836" mass="91053">MAESRLSIVIDSRTAEQKAQDVRRALQALEDAGVRVTATTGGVSAAMNQQASQASVLTRNVNSTRGALQRMQQVQNQVRSGQKGLFQPVQAERYEQSVERVRRQMDGVRGSYNRAGLSAKQLQQAQRQLPMQFTDIFTSLASGQPVMQVFLQQGGQIKDVFGGVGPALRGMAGYIAGLINPLTIAAGSVGAFVVAFESGRDEAQQFNKTLTMTGQQSGATTDELMTLAAQMDNLASTTQNRAAAALNQVVKSGKFTAGQFETVTRTAILMENATGQAIDKTIEQFGKIADDPVDAIAELNEQYNFLTVETYENIRALAESGREMEAQRVAMNAFADTMRDRASDVAENLGTLESVWKSIKTAAKEGWDAMLGIGREDTIDQKIAQLQRDIADAESMTASYGAVGAGNANSSAETNRLKSRLEFFQGLKASAEAGALAMEHQSEAVREQHEHQKKIDELLEAQQTKRQRIAEIDENIATLRKELASTESADRREEIQGAIQAWQDERQSVVESTEAYKANEKAAREAAREAEKAARERQRAIEKYNASLRSLQDRLFPVQQAQRDFRQDQILLQTALMQGKITIERYIEANERLNESMRSDKTWQEAYGFDGNTSDIDKVSDSARELGLTFTSAFEDAVIEGENFRGVLQGIFEDIQRILIRRTITEPAETAISGALDGFSWGGLFNGLLGGGGGGGTYTGGTVGSLYPGMSEGGYTGDGGKYEPKGIVHGGEFVVKKSVVDNPGVRPMLERLNKGYANGGYVGPSSGATANPGVVVNVHTDGDAQVSQQESRRSDGTRQLDLYIERKVRGTVHGMFSSGEMDRPMRRFGARRQSTG</sequence>
<dbReference type="KEGG" id="hel:HELO_2077"/>
<evidence type="ECO:0000259" key="3">
    <source>
        <dbReference type="Pfam" id="PF06791"/>
    </source>
</evidence>
<reference evidence="5 7" key="4">
    <citation type="submission" date="2023-11" db="EMBL/GenBank/DDBJ databases">
        <title>MicrobeMod: A computational toolkit for identifying prokaryotic methylation and restriction-modification with nanopore sequencing.</title>
        <authorList>
            <person name="Crits-Christoph A."/>
            <person name="Kang S.C."/>
            <person name="Lee H."/>
            <person name="Ostrov N."/>
        </authorList>
    </citation>
    <scope>NUCLEOTIDE SEQUENCE [LARGE SCALE GENOMIC DNA]</scope>
    <source>
        <strain evidence="5 7">ATCC 33173</strain>
    </source>
</reference>
<dbReference type="InterPro" id="IPR009628">
    <property type="entry name" value="Phage_tape_measure_N"/>
</dbReference>
<evidence type="ECO:0000313" key="5">
    <source>
        <dbReference type="EMBL" id="WPU48065.1"/>
    </source>
</evidence>
<dbReference type="eggNOG" id="COG1196">
    <property type="taxonomic scope" value="Bacteria"/>
</dbReference>
<keyword evidence="7" id="KW-1185">Reference proteome</keyword>
<keyword evidence="1" id="KW-0175">Coiled coil</keyword>
<dbReference type="STRING" id="768066.HELO_2077"/>
<reference evidence="4" key="2">
    <citation type="submission" date="2010-05" db="EMBL/GenBank/DDBJ databases">
        <title>Revision and reannotation of the Halomonas elongata DSM 2581(T) genome.</title>
        <authorList>
            <person name="Pfeiffer F."/>
            <person name="Bagyan I."/>
            <person name="Alfaro-Espinoza G."/>
            <person name="Zamora-Lagos M.A."/>
            <person name="Habermann B."/>
            <person name="Oesterhelt D."/>
            <person name="Kunte H.J."/>
        </authorList>
    </citation>
    <scope>NUCLEOTIDE SEQUENCE</scope>
    <source>
        <strain evidence="4">Type strain: DSM 2581</strain>
    </source>
</reference>
<evidence type="ECO:0000313" key="4">
    <source>
        <dbReference type="EMBL" id="CBV41961.1"/>
    </source>
</evidence>
<feature type="domain" description="Bacteriophage tail tape measure N-terminal" evidence="3">
    <location>
        <begin position="112"/>
        <end position="315"/>
    </location>
</feature>
<evidence type="ECO:0000256" key="1">
    <source>
        <dbReference type="SAM" id="Coils"/>
    </source>
</evidence>
<dbReference type="GeneID" id="91009345"/>
<reference evidence="4" key="1">
    <citation type="journal article" date="2010" name="Environ. Microbiol.">
        <title>A blueprint of ectoine metabolism from the genome of the industrial producer Halomonas elongata DSM 2581(T).</title>
        <authorList>
            <person name="Schwibbert K."/>
            <person name="Marin-Sanguino A."/>
            <person name="Bagyan I."/>
            <person name="Heidrich G."/>
            <person name="Lentzen G."/>
            <person name="Seitz H."/>
            <person name="Rampp M."/>
            <person name="Schuster S.C."/>
            <person name="Klenk H.P."/>
            <person name="Pfeiffer F."/>
            <person name="Oesterhelt D."/>
            <person name="Kunte H.J."/>
        </authorList>
    </citation>
    <scope>NUCLEOTIDE SEQUENCE</scope>
    <source>
        <strain evidence="4">Type strain: DSM 2581</strain>
    </source>
</reference>
<evidence type="ECO:0000313" key="7">
    <source>
        <dbReference type="Proteomes" id="UP001322512"/>
    </source>
</evidence>
<feature type="region of interest" description="Disordered" evidence="2">
    <location>
        <begin position="815"/>
        <end position="836"/>
    </location>
</feature>
<proteinExistence type="predicted"/>
<dbReference type="HOGENOM" id="CLU_008450_0_3_6"/>
<evidence type="ECO:0000313" key="6">
    <source>
        <dbReference type="Proteomes" id="UP000008707"/>
    </source>
</evidence>
<feature type="coiled-coil region" evidence="1">
    <location>
        <begin position="513"/>
        <end position="554"/>
    </location>
</feature>
<dbReference type="OrthoDB" id="6174294at2"/>
<dbReference type="EMBL" id="CP139472">
    <property type="protein sequence ID" value="WPU48065.1"/>
    <property type="molecule type" value="Genomic_DNA"/>
</dbReference>
<accession>E1VAB5</accession>
<evidence type="ECO:0000256" key="2">
    <source>
        <dbReference type="SAM" id="MobiDB-lite"/>
    </source>
</evidence>
<dbReference type="AlphaFoldDB" id="E1VAB5"/>
<dbReference type="EMBL" id="FN869568">
    <property type="protein sequence ID" value="CBV41961.1"/>
    <property type="molecule type" value="Genomic_DNA"/>
</dbReference>
<protein>
    <submittedName>
        <fullName evidence="4">Phage tail length measure protein</fullName>
    </submittedName>
    <submittedName>
        <fullName evidence="5">Phage tail length tape measure family protein</fullName>
    </submittedName>
</protein>
<dbReference type="Pfam" id="PF06791">
    <property type="entry name" value="TMP_2"/>
    <property type="match status" value="1"/>
</dbReference>
<dbReference type="Proteomes" id="UP001322512">
    <property type="component" value="Chromosome"/>
</dbReference>
<organism evidence="4 6">
    <name type="scientific">Halomonas elongata (strain ATCC 33173 / DSM 2581 / NBRC 15536 / NCIMB 2198 / 1H9)</name>
    <dbReference type="NCBI Taxonomy" id="768066"/>
    <lineage>
        <taxon>Bacteria</taxon>
        <taxon>Pseudomonadati</taxon>
        <taxon>Pseudomonadota</taxon>
        <taxon>Gammaproteobacteria</taxon>
        <taxon>Oceanospirillales</taxon>
        <taxon>Halomonadaceae</taxon>
        <taxon>Halomonas</taxon>
    </lineage>
</organism>